<dbReference type="Proteomes" id="UP001519287">
    <property type="component" value="Unassembled WGS sequence"/>
</dbReference>
<comment type="caution">
    <text evidence="2">The sequence shown here is derived from an EMBL/GenBank/DDBJ whole genome shotgun (WGS) entry which is preliminary data.</text>
</comment>
<protein>
    <submittedName>
        <fullName evidence="2">Aminoglycoside phosphotransferase (APT) family kinase protein</fullName>
    </submittedName>
</protein>
<proteinExistence type="predicted"/>
<dbReference type="InterPro" id="IPR002575">
    <property type="entry name" value="Aminoglycoside_PTrfase"/>
</dbReference>
<name>A0ABS4ISQ9_9BACL</name>
<keyword evidence="3" id="KW-1185">Reference proteome</keyword>
<evidence type="ECO:0000259" key="1">
    <source>
        <dbReference type="Pfam" id="PF01636"/>
    </source>
</evidence>
<evidence type="ECO:0000313" key="2">
    <source>
        <dbReference type="EMBL" id="MBP1990609.1"/>
    </source>
</evidence>
<evidence type="ECO:0000313" key="3">
    <source>
        <dbReference type="Proteomes" id="UP001519287"/>
    </source>
</evidence>
<dbReference type="EMBL" id="JAGGLB010000005">
    <property type="protein sequence ID" value="MBP1990609.1"/>
    <property type="molecule type" value="Genomic_DNA"/>
</dbReference>
<gene>
    <name evidence="2" type="ORF">J2Z66_002215</name>
</gene>
<keyword evidence="2" id="KW-0808">Transferase</keyword>
<feature type="domain" description="Aminoglycoside phosphotransferase" evidence="1">
    <location>
        <begin position="59"/>
        <end position="242"/>
    </location>
</feature>
<dbReference type="SUPFAM" id="SSF56112">
    <property type="entry name" value="Protein kinase-like (PK-like)"/>
    <property type="match status" value="1"/>
</dbReference>
<dbReference type="InterPro" id="IPR011009">
    <property type="entry name" value="Kinase-like_dom_sf"/>
</dbReference>
<keyword evidence="2" id="KW-0418">Kinase</keyword>
<accession>A0ABS4ISQ9</accession>
<sequence>MDAPNLISQINWMEKSDSIDHLSELGSSLLTFPLESGLEAEVLKIGTEIGIELAGPDDKFFVLKTWSKSSKPDINYQFHLLQALSNSGLPVSKPLGWGVNDDSHSVLLTSFAGTPLLKVNPKKIAEIAIILSNIHKLPLEKLEHQQIRLHDFNSYFFPEIHAYPDLNQAITHLLKITPIQQDHLIHGDFNLMNILENNGQYAVIDWTNGQLGDPRYDLAWSCFLLNIYVTERISSLFLAAYLSENPYSSEELEVFEALACIRWILLDRTVELAKRPDTAKRVKHIIKNNVHLNEQNIEI</sequence>
<organism evidence="2 3">
    <name type="scientific">Paenibacillus eucommiae</name>
    <dbReference type="NCBI Taxonomy" id="1355755"/>
    <lineage>
        <taxon>Bacteria</taxon>
        <taxon>Bacillati</taxon>
        <taxon>Bacillota</taxon>
        <taxon>Bacilli</taxon>
        <taxon>Bacillales</taxon>
        <taxon>Paenibacillaceae</taxon>
        <taxon>Paenibacillus</taxon>
    </lineage>
</organism>
<dbReference type="Pfam" id="PF01636">
    <property type="entry name" value="APH"/>
    <property type="match status" value="1"/>
</dbReference>
<dbReference type="GO" id="GO:0016301">
    <property type="term" value="F:kinase activity"/>
    <property type="evidence" value="ECO:0007669"/>
    <property type="project" value="UniProtKB-KW"/>
</dbReference>
<dbReference type="Gene3D" id="3.90.1200.10">
    <property type="match status" value="1"/>
</dbReference>
<dbReference type="RefSeq" id="WP_209971362.1">
    <property type="nucleotide sequence ID" value="NZ_JAGGLB010000005.1"/>
</dbReference>
<reference evidence="2 3" key="1">
    <citation type="submission" date="2021-03" db="EMBL/GenBank/DDBJ databases">
        <title>Genomic Encyclopedia of Type Strains, Phase IV (KMG-IV): sequencing the most valuable type-strain genomes for metagenomic binning, comparative biology and taxonomic classification.</title>
        <authorList>
            <person name="Goeker M."/>
        </authorList>
    </citation>
    <scope>NUCLEOTIDE SEQUENCE [LARGE SCALE GENOMIC DNA]</scope>
    <source>
        <strain evidence="2 3">DSM 26048</strain>
    </source>
</reference>